<dbReference type="EMBL" id="MNAD01001363">
    <property type="protein sequence ID" value="OJT06023.1"/>
    <property type="molecule type" value="Genomic_DNA"/>
</dbReference>
<gene>
    <name evidence="3" type="ORF">TRAPUB_1712</name>
    <name evidence="2" type="ORF">TRAPUB_3121</name>
</gene>
<evidence type="ECO:0000256" key="1">
    <source>
        <dbReference type="SAM" id="MobiDB-lite"/>
    </source>
</evidence>
<feature type="compositionally biased region" description="Acidic residues" evidence="1">
    <location>
        <begin position="28"/>
        <end position="38"/>
    </location>
</feature>
<feature type="region of interest" description="Disordered" evidence="1">
    <location>
        <begin position="1"/>
        <end position="152"/>
    </location>
</feature>
<feature type="non-terminal residue" evidence="3">
    <location>
        <position position="203"/>
    </location>
</feature>
<evidence type="ECO:0000313" key="3">
    <source>
        <dbReference type="EMBL" id="OJT07436.1"/>
    </source>
</evidence>
<dbReference type="EMBL" id="MNAD01001175">
    <property type="protein sequence ID" value="OJT07436.1"/>
    <property type="molecule type" value="Genomic_DNA"/>
</dbReference>
<feature type="compositionally biased region" description="Pro residues" evidence="1">
    <location>
        <begin position="80"/>
        <end position="91"/>
    </location>
</feature>
<proteinExistence type="predicted"/>
<dbReference type="Proteomes" id="UP000184267">
    <property type="component" value="Unassembled WGS sequence"/>
</dbReference>
<protein>
    <submittedName>
        <fullName evidence="3">Uncharacterized protein</fullName>
    </submittedName>
</protein>
<name>A0A1M2VIM0_TRAPU</name>
<keyword evidence="4" id="KW-1185">Reference proteome</keyword>
<evidence type="ECO:0000313" key="4">
    <source>
        <dbReference type="Proteomes" id="UP000184267"/>
    </source>
</evidence>
<sequence>MEDHDSGNGGDDPVVPFEGDYYGAYSGDDFDYFDEYIDPNDGRENRSEDSDSEERRRDRMEDEEDNDNDAANLEAENGWKPPPAHPPPPGEAPGAPTAVDHAQEPPENDMPARHIPDRAQQSRAHEHLHTKTFKVPFPGNRAGAPTDQRRERSAYETYQARIDAVNENPYAPFISRMDWEFARWAKNRGPGSTAVSELLQIEG</sequence>
<comment type="caution">
    <text evidence="3">The sequence shown here is derived from an EMBL/GenBank/DDBJ whole genome shotgun (WGS) entry which is preliminary data.</text>
</comment>
<evidence type="ECO:0000313" key="2">
    <source>
        <dbReference type="EMBL" id="OJT06023.1"/>
    </source>
</evidence>
<accession>A0A1M2VIM0</accession>
<dbReference type="OrthoDB" id="2753189at2759"/>
<reference evidence="3 4" key="1">
    <citation type="submission" date="2016-10" db="EMBL/GenBank/DDBJ databases">
        <title>Genome sequence of the basidiomycete white-rot fungus Trametes pubescens.</title>
        <authorList>
            <person name="Makela M.R."/>
            <person name="Granchi Z."/>
            <person name="Peng M."/>
            <person name="De Vries R.P."/>
            <person name="Grigoriev I."/>
            <person name="Riley R."/>
            <person name="Hilden K."/>
        </authorList>
    </citation>
    <scope>NUCLEOTIDE SEQUENCE [LARGE SCALE GENOMIC DNA]</scope>
    <source>
        <strain evidence="3 4">FBCC735</strain>
    </source>
</reference>
<dbReference type="AlphaFoldDB" id="A0A1M2VIM0"/>
<organism evidence="3 4">
    <name type="scientific">Trametes pubescens</name>
    <name type="common">White-rot fungus</name>
    <dbReference type="NCBI Taxonomy" id="154538"/>
    <lineage>
        <taxon>Eukaryota</taxon>
        <taxon>Fungi</taxon>
        <taxon>Dikarya</taxon>
        <taxon>Basidiomycota</taxon>
        <taxon>Agaricomycotina</taxon>
        <taxon>Agaricomycetes</taxon>
        <taxon>Polyporales</taxon>
        <taxon>Polyporaceae</taxon>
        <taxon>Trametes</taxon>
    </lineage>
</organism>
<feature type="compositionally biased region" description="Basic and acidic residues" evidence="1">
    <location>
        <begin position="40"/>
        <end position="60"/>
    </location>
</feature>